<comment type="caution">
    <text evidence="1">The sequence shown here is derived from an EMBL/GenBank/DDBJ whole genome shotgun (WGS) entry which is preliminary data.</text>
</comment>
<gene>
    <name evidence="1" type="ORF">IRJ41_014703</name>
</gene>
<evidence type="ECO:0000313" key="2">
    <source>
        <dbReference type="Proteomes" id="UP001059041"/>
    </source>
</evidence>
<sequence>MTAKTKKQTQSVDVFAMYAETADGKLSTRSSRTGLWVKAKNQKKGQDALFMAVVSIEYLLRHDGGLFVCTVQGTDLLNKSTKLKVLKDIISSLEVTWKH</sequence>
<accession>A0A9W7WDQ0</accession>
<name>A0A9W7WDQ0_TRIRA</name>
<dbReference type="Proteomes" id="UP001059041">
    <property type="component" value="Linkage Group LG21"/>
</dbReference>
<protein>
    <submittedName>
        <fullName evidence="1">Uncharacterized protein</fullName>
    </submittedName>
</protein>
<evidence type="ECO:0000313" key="1">
    <source>
        <dbReference type="EMBL" id="KAI7794073.1"/>
    </source>
</evidence>
<reference evidence="1" key="1">
    <citation type="submission" date="2021-02" db="EMBL/GenBank/DDBJ databases">
        <title>Comparative genomics reveals that relaxation of natural selection precedes convergent phenotypic evolution of cavefish.</title>
        <authorList>
            <person name="Peng Z."/>
        </authorList>
    </citation>
    <scope>NUCLEOTIDE SEQUENCE</scope>
    <source>
        <tissue evidence="1">Muscle</tissue>
    </source>
</reference>
<proteinExistence type="predicted"/>
<dbReference type="AlphaFoldDB" id="A0A9W7WDQ0"/>
<dbReference type="EMBL" id="JAFHDT010000021">
    <property type="protein sequence ID" value="KAI7794073.1"/>
    <property type="molecule type" value="Genomic_DNA"/>
</dbReference>
<organism evidence="1 2">
    <name type="scientific">Triplophysa rosa</name>
    <name type="common">Cave loach</name>
    <dbReference type="NCBI Taxonomy" id="992332"/>
    <lineage>
        <taxon>Eukaryota</taxon>
        <taxon>Metazoa</taxon>
        <taxon>Chordata</taxon>
        <taxon>Craniata</taxon>
        <taxon>Vertebrata</taxon>
        <taxon>Euteleostomi</taxon>
        <taxon>Actinopterygii</taxon>
        <taxon>Neopterygii</taxon>
        <taxon>Teleostei</taxon>
        <taxon>Ostariophysi</taxon>
        <taxon>Cypriniformes</taxon>
        <taxon>Nemacheilidae</taxon>
        <taxon>Triplophysa</taxon>
    </lineage>
</organism>
<keyword evidence="2" id="KW-1185">Reference proteome</keyword>